<dbReference type="CDD" id="cd00130">
    <property type="entry name" value="PAS"/>
    <property type="match status" value="1"/>
</dbReference>
<feature type="coiled-coil region" evidence="10">
    <location>
        <begin position="742"/>
        <end position="773"/>
    </location>
</feature>
<dbReference type="InterPro" id="IPR001610">
    <property type="entry name" value="PAC"/>
</dbReference>
<evidence type="ECO:0000259" key="12">
    <source>
        <dbReference type="PROSITE" id="PS50110"/>
    </source>
</evidence>
<keyword evidence="10" id="KW-0175">Coiled coil</keyword>
<dbReference type="STRING" id="354355.SAMN05660816_01688"/>
<keyword evidence="8" id="KW-0902">Two-component regulatory system</keyword>
<evidence type="ECO:0000313" key="14">
    <source>
        <dbReference type="EMBL" id="OQP47483.1"/>
    </source>
</evidence>
<dbReference type="Gene3D" id="1.10.287.130">
    <property type="match status" value="2"/>
</dbReference>
<evidence type="ECO:0000256" key="4">
    <source>
        <dbReference type="ARBA" id="ARBA00022679"/>
    </source>
</evidence>
<dbReference type="OrthoDB" id="9766459at2"/>
<dbReference type="SUPFAM" id="SSF55874">
    <property type="entry name" value="ATPase domain of HSP90 chaperone/DNA topoisomerase II/histidine kinase"/>
    <property type="match status" value="2"/>
</dbReference>
<keyword evidence="3 9" id="KW-0597">Phosphoprotein</keyword>
<dbReference type="PANTHER" id="PTHR43547:SF2">
    <property type="entry name" value="HYBRID SIGNAL TRANSDUCTION HISTIDINE KINASE C"/>
    <property type="match status" value="1"/>
</dbReference>
<evidence type="ECO:0000256" key="8">
    <source>
        <dbReference type="ARBA" id="ARBA00023012"/>
    </source>
</evidence>
<dbReference type="InterPro" id="IPR035965">
    <property type="entry name" value="PAS-like_dom_sf"/>
</dbReference>
<dbReference type="GO" id="GO:0000155">
    <property type="term" value="F:phosphorelay sensor kinase activity"/>
    <property type="evidence" value="ECO:0007669"/>
    <property type="project" value="InterPro"/>
</dbReference>
<dbReference type="Pfam" id="PF13185">
    <property type="entry name" value="GAF_2"/>
    <property type="match status" value="1"/>
</dbReference>
<sequence length="1138" mass="128232">MDFAMGTKFLPKNFVAGGVMAKLISEFDWSTTPIGSPDTWSESLKNLVNMMLVNRFPMLLWWGEHYVQIYNDPYIPVLGLKHPSPGLGRPGYECWDEIWNVIGPLIDTPFKGGAASWMDDILLKVNRNNFEEETHFTIAYSPVPDATAPNGIGGVLATVNEITEEIIGKRQMEILRKLGKNISSASSVAEVYIQAAMVLAENPFDIPFAFIHRIDSNSKAWLEAVAGIEMGHPELPNEMDLTRENTEWNDWVRSAGERIVVLGDNDQIRIQVPTGAWDAAPTQFAYLPITEAKRGAPIGMVTLALNPFRKFDESYSNFVQLIADQISSGVTNRLAYEKEKQRAEALAELDKAKTAFFGNVSHEFRTPLTLMLGPLDELLVQKQTQVVAERDVIALIQRNGLRLQKLVNTLLDFSRIEAGRMQMVFKPIDISKITSDIASNFTSAISNAGLEFEIDCPKLPEPIYLDEEMWEKIVLNLLSNAFKFTFDGKIRVQLRMLPGVAELRIEDTGIGISKEDQSKIFERFHRVYQARSRSFEGSGIGLALVGELIKLHGGSIGVESEPDVGTAFIVRLPRGRAHLPAEQIQYRSGEQLSTAIKANVFLEEAMRWFPDDVREHTTADQEIKEQASHKPSIILADDNADMREYIKGVLVEYCNVYAVVNGKQAYELAKAIKPDLVLSDIMMPEIDGLELLELLRQDLSLKTTPVILLSARAGEEAKIEGFHAGADDYLTKPFTRNELIARVNSNIQLSNIRKEMEEAIRKSEARLRALVIATSDVIYRMSPDWTVMRQLDGRNFLQDTGEPISNWQDKYIHPKDQARVWGVIQEAIKTKSVFQLEHQVIQADGTLGWTLSRAVPILDRQGEIIEWFGAASDVSVRKLYETELERRVENRTRELNEVNSALKISNDDLLQFAHVASHDLKEPVRKIKTFTNRLIDDSDMLTSEKGRSYLNKIMTSAERMSTMIDGVLMYSSLNGTNVELESVDLNVILEDIKVDLELLVQQKGGTLKYPAMPAVVGGRLLVYQLFYNLISNSLKFAHPDRQPVIEINWQLKQKDNNQYYQITLTDNGIGFDPAYNELIFDMFLRLNTKDRFDGTGLGLSLCRKIVERHGGSIHADGKKGEGVTFTIEFPVIDLKKKI</sequence>
<dbReference type="InterPro" id="IPR005467">
    <property type="entry name" value="His_kinase_dom"/>
</dbReference>
<dbReference type="InterPro" id="IPR000700">
    <property type="entry name" value="PAS-assoc_C"/>
</dbReference>
<evidence type="ECO:0000256" key="6">
    <source>
        <dbReference type="ARBA" id="ARBA00022777"/>
    </source>
</evidence>
<dbReference type="FunFam" id="1.10.287.130:FF:000045">
    <property type="entry name" value="Two-component system sensor histidine kinase/response regulator"/>
    <property type="match status" value="1"/>
</dbReference>
<evidence type="ECO:0000256" key="10">
    <source>
        <dbReference type="SAM" id="Coils"/>
    </source>
</evidence>
<evidence type="ECO:0000256" key="3">
    <source>
        <dbReference type="ARBA" id="ARBA00022553"/>
    </source>
</evidence>
<dbReference type="InterPro" id="IPR013655">
    <property type="entry name" value="PAS_fold_3"/>
</dbReference>
<dbReference type="SMART" id="SM00086">
    <property type="entry name" value="PAC"/>
    <property type="match status" value="1"/>
</dbReference>
<accession>A0A1V9EMU6</accession>
<feature type="domain" description="Histidine kinase" evidence="11">
    <location>
        <begin position="359"/>
        <end position="576"/>
    </location>
</feature>
<dbReference type="GO" id="GO:0005524">
    <property type="term" value="F:ATP binding"/>
    <property type="evidence" value="ECO:0007669"/>
    <property type="project" value="UniProtKB-KW"/>
</dbReference>
<dbReference type="Proteomes" id="UP000192610">
    <property type="component" value="Unassembled WGS sequence"/>
</dbReference>
<dbReference type="RefSeq" id="WP_081201732.1">
    <property type="nucleotide sequence ID" value="NZ_FOCZ01000002.1"/>
</dbReference>
<dbReference type="CDD" id="cd17574">
    <property type="entry name" value="REC_OmpR"/>
    <property type="match status" value="1"/>
</dbReference>
<dbReference type="Gene3D" id="3.30.565.10">
    <property type="entry name" value="Histidine kinase-like ATPase, C-terminal domain"/>
    <property type="match status" value="2"/>
</dbReference>
<name>A0A1V9EMU6_9BACT</name>
<dbReference type="SMART" id="SM00448">
    <property type="entry name" value="REC"/>
    <property type="match status" value="1"/>
</dbReference>
<feature type="modified residue" description="4-aspartylphosphate" evidence="9">
    <location>
        <position position="680"/>
    </location>
</feature>
<evidence type="ECO:0000259" key="13">
    <source>
        <dbReference type="PROSITE" id="PS50113"/>
    </source>
</evidence>
<dbReference type="Gene3D" id="3.30.450.20">
    <property type="entry name" value="PAS domain"/>
    <property type="match status" value="2"/>
</dbReference>
<organism evidence="14 15">
    <name type="scientific">Niastella yeongjuensis</name>
    <dbReference type="NCBI Taxonomy" id="354355"/>
    <lineage>
        <taxon>Bacteria</taxon>
        <taxon>Pseudomonadati</taxon>
        <taxon>Bacteroidota</taxon>
        <taxon>Chitinophagia</taxon>
        <taxon>Chitinophagales</taxon>
        <taxon>Chitinophagaceae</taxon>
        <taxon>Niastella</taxon>
    </lineage>
</organism>
<dbReference type="InterPro" id="IPR003594">
    <property type="entry name" value="HATPase_dom"/>
</dbReference>
<dbReference type="CDD" id="cd16922">
    <property type="entry name" value="HATPase_EvgS-ArcB-TorS-like"/>
    <property type="match status" value="1"/>
</dbReference>
<dbReference type="PRINTS" id="PR00344">
    <property type="entry name" value="BCTRLSENSOR"/>
</dbReference>
<dbReference type="SUPFAM" id="SSF55785">
    <property type="entry name" value="PYP-like sensor domain (PAS domain)"/>
    <property type="match status" value="1"/>
</dbReference>
<keyword evidence="6" id="KW-0418">Kinase</keyword>
<dbReference type="PROSITE" id="PS50113">
    <property type="entry name" value="PAC"/>
    <property type="match status" value="1"/>
</dbReference>
<dbReference type="FunFam" id="3.30.565.10:FF:000037">
    <property type="entry name" value="Hybrid sensor histidine kinase/response regulator"/>
    <property type="match status" value="1"/>
</dbReference>
<dbReference type="Pfam" id="PF00072">
    <property type="entry name" value="Response_reg"/>
    <property type="match status" value="1"/>
</dbReference>
<dbReference type="PROSITE" id="PS50110">
    <property type="entry name" value="RESPONSE_REGULATORY"/>
    <property type="match status" value="1"/>
</dbReference>
<comment type="catalytic activity">
    <reaction evidence="1">
        <text>ATP + protein L-histidine = ADP + protein N-phospho-L-histidine.</text>
        <dbReference type="EC" id="2.7.13.3"/>
    </reaction>
</comment>
<evidence type="ECO:0000259" key="11">
    <source>
        <dbReference type="PROSITE" id="PS50109"/>
    </source>
</evidence>
<dbReference type="Pfam" id="PF00512">
    <property type="entry name" value="HisKA"/>
    <property type="match status" value="2"/>
</dbReference>
<feature type="domain" description="Response regulatory" evidence="12">
    <location>
        <begin position="632"/>
        <end position="747"/>
    </location>
</feature>
<evidence type="ECO:0000256" key="7">
    <source>
        <dbReference type="ARBA" id="ARBA00022840"/>
    </source>
</evidence>
<dbReference type="Gene3D" id="3.30.450.40">
    <property type="match status" value="1"/>
</dbReference>
<dbReference type="SUPFAM" id="SSF47384">
    <property type="entry name" value="Homodimeric domain of signal transducing histidine kinase"/>
    <property type="match status" value="2"/>
</dbReference>
<dbReference type="InterPro" id="IPR004358">
    <property type="entry name" value="Sig_transdc_His_kin-like_C"/>
</dbReference>
<dbReference type="InterPro" id="IPR011006">
    <property type="entry name" value="CheY-like_superfamily"/>
</dbReference>
<feature type="domain" description="Histidine kinase" evidence="11">
    <location>
        <begin position="915"/>
        <end position="1133"/>
    </location>
</feature>
<dbReference type="InterPro" id="IPR003018">
    <property type="entry name" value="GAF"/>
</dbReference>
<dbReference type="InterPro" id="IPR000014">
    <property type="entry name" value="PAS"/>
</dbReference>
<dbReference type="SMART" id="SM00388">
    <property type="entry name" value="HisKA"/>
    <property type="match status" value="2"/>
</dbReference>
<dbReference type="SUPFAM" id="SSF55781">
    <property type="entry name" value="GAF domain-like"/>
    <property type="match status" value="1"/>
</dbReference>
<dbReference type="InterPro" id="IPR001789">
    <property type="entry name" value="Sig_transdc_resp-reg_receiver"/>
</dbReference>
<dbReference type="PANTHER" id="PTHR43547">
    <property type="entry name" value="TWO-COMPONENT HISTIDINE KINASE"/>
    <property type="match status" value="1"/>
</dbReference>
<proteinExistence type="predicted"/>
<gene>
    <name evidence="14" type="ORF">A4H97_08305</name>
</gene>
<keyword evidence="5" id="KW-0547">Nucleotide-binding</keyword>
<evidence type="ECO:0000256" key="9">
    <source>
        <dbReference type="PROSITE-ProRule" id="PRU00169"/>
    </source>
</evidence>
<dbReference type="SMART" id="SM00387">
    <property type="entry name" value="HATPase_c"/>
    <property type="match status" value="2"/>
</dbReference>
<evidence type="ECO:0000313" key="15">
    <source>
        <dbReference type="Proteomes" id="UP000192610"/>
    </source>
</evidence>
<keyword evidence="15" id="KW-1185">Reference proteome</keyword>
<dbReference type="EC" id="2.7.13.3" evidence="2"/>
<reference evidence="15" key="1">
    <citation type="submission" date="2016-04" db="EMBL/GenBank/DDBJ databases">
        <authorList>
            <person name="Chen L."/>
            <person name="Zhuang W."/>
            <person name="Wang G."/>
        </authorList>
    </citation>
    <scope>NUCLEOTIDE SEQUENCE [LARGE SCALE GENOMIC DNA]</scope>
    <source>
        <strain evidence="15">17621</strain>
    </source>
</reference>
<comment type="caution">
    <text evidence="14">The sequence shown here is derived from an EMBL/GenBank/DDBJ whole genome shotgun (WGS) entry which is preliminary data.</text>
</comment>
<dbReference type="PROSITE" id="PS50109">
    <property type="entry name" value="HIS_KIN"/>
    <property type="match status" value="2"/>
</dbReference>
<dbReference type="SUPFAM" id="SSF52172">
    <property type="entry name" value="CheY-like"/>
    <property type="match status" value="1"/>
</dbReference>
<evidence type="ECO:0000256" key="2">
    <source>
        <dbReference type="ARBA" id="ARBA00012438"/>
    </source>
</evidence>
<keyword evidence="7" id="KW-0067">ATP-binding</keyword>
<dbReference type="InterPro" id="IPR029016">
    <property type="entry name" value="GAF-like_dom_sf"/>
</dbReference>
<keyword evidence="4" id="KW-0808">Transferase</keyword>
<evidence type="ECO:0000256" key="1">
    <source>
        <dbReference type="ARBA" id="ARBA00000085"/>
    </source>
</evidence>
<dbReference type="AlphaFoldDB" id="A0A1V9EMU6"/>
<dbReference type="InterPro" id="IPR003661">
    <property type="entry name" value="HisK_dim/P_dom"/>
</dbReference>
<dbReference type="InterPro" id="IPR036890">
    <property type="entry name" value="HATPase_C_sf"/>
</dbReference>
<dbReference type="Gene3D" id="3.40.50.2300">
    <property type="match status" value="1"/>
</dbReference>
<dbReference type="CDD" id="cd00082">
    <property type="entry name" value="HisKA"/>
    <property type="match status" value="2"/>
</dbReference>
<dbReference type="EMBL" id="LVXG01000023">
    <property type="protein sequence ID" value="OQP47483.1"/>
    <property type="molecule type" value="Genomic_DNA"/>
</dbReference>
<protein>
    <recommendedName>
        <fullName evidence="2">histidine kinase</fullName>
        <ecNumber evidence="2">2.7.13.3</ecNumber>
    </recommendedName>
</protein>
<dbReference type="InterPro" id="IPR036097">
    <property type="entry name" value="HisK_dim/P_sf"/>
</dbReference>
<dbReference type="Pfam" id="PF02518">
    <property type="entry name" value="HATPase_c"/>
    <property type="match status" value="2"/>
</dbReference>
<feature type="domain" description="PAC" evidence="13">
    <location>
        <begin position="834"/>
        <end position="886"/>
    </location>
</feature>
<dbReference type="Pfam" id="PF08447">
    <property type="entry name" value="PAS_3"/>
    <property type="match status" value="1"/>
</dbReference>
<evidence type="ECO:0000256" key="5">
    <source>
        <dbReference type="ARBA" id="ARBA00022741"/>
    </source>
</evidence>